<keyword evidence="1" id="KW-0732">Signal</keyword>
<evidence type="ECO:0000313" key="2">
    <source>
        <dbReference type="EMBL" id="TFW27515.1"/>
    </source>
</evidence>
<sequence>MPRTLLAAALCVAATLPVGAAPKDDATHRFAAIGHLAGDEAALKKALTASSESSLEFVVANGIKGANEPCSDKVYQRRRQLLEDSARPLILSLAASDWTECRNSAGRSNAIERLNRLRELFFADPNSLGERKLQLTRLSSTAKFRSYAENAHWKVDDVLYATVNIPSNNNHYLRAAGRNSEYEDRLVANRAWLHRLFTIAKRENMKAVVLFTEADVARAPDAKPAPDDGFAEVRRQLDTAAKKYPGKVLLVDADKLAIGTQPTIKWRANIGHLSLGGDAVEVTVDPAAHEMFTVRDPQAKRK</sequence>
<evidence type="ECO:0000313" key="3">
    <source>
        <dbReference type="Proteomes" id="UP000298438"/>
    </source>
</evidence>
<dbReference type="EMBL" id="SPVF01000051">
    <property type="protein sequence ID" value="TFW27515.1"/>
    <property type="molecule type" value="Genomic_DNA"/>
</dbReference>
<feature type="chain" id="PRO_5021344967" evidence="1">
    <location>
        <begin position="21"/>
        <end position="302"/>
    </location>
</feature>
<keyword evidence="3" id="KW-1185">Reference proteome</keyword>
<dbReference type="OrthoDB" id="58809at2"/>
<gene>
    <name evidence="2" type="ORF">E4L96_03580</name>
</gene>
<feature type="signal peptide" evidence="1">
    <location>
        <begin position="1"/>
        <end position="20"/>
    </location>
</feature>
<name>A0A4Y9SLH0_9BURK</name>
<accession>A0A4Y9SLH0</accession>
<proteinExistence type="predicted"/>
<protein>
    <submittedName>
        <fullName evidence="2">Uncharacterized protein</fullName>
    </submittedName>
</protein>
<organism evidence="2 3">
    <name type="scientific">Zemynaea arenosa</name>
    <dbReference type="NCBI Taxonomy" id="2561931"/>
    <lineage>
        <taxon>Bacteria</taxon>
        <taxon>Pseudomonadati</taxon>
        <taxon>Pseudomonadota</taxon>
        <taxon>Betaproteobacteria</taxon>
        <taxon>Burkholderiales</taxon>
        <taxon>Oxalobacteraceae</taxon>
        <taxon>Telluria group</taxon>
        <taxon>Zemynaea</taxon>
    </lineage>
</organism>
<dbReference type="Proteomes" id="UP000298438">
    <property type="component" value="Unassembled WGS sequence"/>
</dbReference>
<reference evidence="2 3" key="1">
    <citation type="submission" date="2019-03" db="EMBL/GenBank/DDBJ databases">
        <title>Draft Genome Sequence of Massilia arenosa sp. nov., a Novel Massilia Species Isolated from a Sandy-loam Maize Soil.</title>
        <authorList>
            <person name="Raths R."/>
            <person name="Peta V."/>
            <person name="Bucking H."/>
        </authorList>
    </citation>
    <scope>NUCLEOTIDE SEQUENCE [LARGE SCALE GENOMIC DNA]</scope>
    <source>
        <strain evidence="2 3">MC02</strain>
    </source>
</reference>
<comment type="caution">
    <text evidence="2">The sequence shown here is derived from an EMBL/GenBank/DDBJ whole genome shotgun (WGS) entry which is preliminary data.</text>
</comment>
<evidence type="ECO:0000256" key="1">
    <source>
        <dbReference type="SAM" id="SignalP"/>
    </source>
</evidence>
<dbReference type="AlphaFoldDB" id="A0A4Y9SLH0"/>